<sequence length="459" mass="50801">MREAHPTERAVGMEWYVSDADGTGGRLRDDDEDFRVREIERFETEPVDADPGGYPHVVLRARLRGWDTNDFAARLSDGLGISRERVSWAGTKDKHAVTTQLFSVRDDDPDAAAKFRDAASEIRDADVEVLGRAGRSIEFGDLVGNEFEIVVSDADRPEQAEAVASELRAFCGDADSSDGEIGVPNYFGQQRFGSQRPVTHEVGLHVVRGEWEKAVLAYVGNPSESEPESTQEARARADEAASGDRDWSAVLEEYPQRLRYERSMLHSLVESGGDDPEDFREALETVPSNLQRLFVHAAQSYVFNLILSERLVRGLPFDRPVEGDVACFSDRSAPGELVVPDTDRLQRVTEKRVDTMARHCERGRAFVTAPLVGTETELAEGEQGEIEREILGELDLEPGDFDLPGEFDSTGTRRAILVRTDLDVNVDGDDVGVTFALPKGSYATVVLREFLKADPIDLG</sequence>
<evidence type="ECO:0000313" key="7">
    <source>
        <dbReference type="EMBL" id="GAA0660239.1"/>
    </source>
</evidence>
<comment type="similarity">
    <text evidence="1 4">Belongs to the pseudouridine synthase TruD family.</text>
</comment>
<dbReference type="AlphaFoldDB" id="A0AAV3T4G2"/>
<name>A0AAV3T4G2_9EURY</name>
<dbReference type="EMBL" id="BAAADV010000001">
    <property type="protein sequence ID" value="GAA0660239.1"/>
    <property type="molecule type" value="Genomic_DNA"/>
</dbReference>
<dbReference type="NCBIfam" id="TIGR00094">
    <property type="entry name" value="tRNA_TruD_broad"/>
    <property type="match status" value="1"/>
</dbReference>
<dbReference type="PANTHER" id="PTHR13326">
    <property type="entry name" value="TRNA PSEUDOURIDINE SYNTHASE D"/>
    <property type="match status" value="1"/>
</dbReference>
<dbReference type="Gene3D" id="3.30.2350.20">
    <property type="entry name" value="TruD, catalytic domain"/>
    <property type="match status" value="1"/>
</dbReference>
<protein>
    <recommendedName>
        <fullName evidence="4">Probable tRNA pseudouridine synthase D</fullName>
        <ecNumber evidence="4">5.4.99.27</ecNumber>
    </recommendedName>
    <alternativeName>
        <fullName evidence="4">tRNA pseudouridine(13) synthase</fullName>
    </alternativeName>
    <alternativeName>
        <fullName evidence="4">tRNA pseudouridylate synthase D</fullName>
    </alternativeName>
    <alternativeName>
        <fullName evidence="4">tRNA-uridine isomerase D</fullName>
    </alternativeName>
</protein>
<evidence type="ECO:0000256" key="5">
    <source>
        <dbReference type="SAM" id="MobiDB-lite"/>
    </source>
</evidence>
<dbReference type="Gene3D" id="3.30.70.3160">
    <property type="match status" value="1"/>
</dbReference>
<dbReference type="InterPro" id="IPR001656">
    <property type="entry name" value="PsdUridine_synth_TruD"/>
</dbReference>
<dbReference type="GO" id="GO:0031119">
    <property type="term" value="P:tRNA pseudouridine synthesis"/>
    <property type="evidence" value="ECO:0007669"/>
    <property type="project" value="UniProtKB-UniRule"/>
</dbReference>
<dbReference type="InterPro" id="IPR020119">
    <property type="entry name" value="PsdUridine_synth_TruD_CS"/>
</dbReference>
<evidence type="ECO:0000259" key="6">
    <source>
        <dbReference type="PROSITE" id="PS50984"/>
    </source>
</evidence>
<reference evidence="7 8" key="1">
    <citation type="journal article" date="2019" name="Int. J. Syst. Evol. Microbiol.">
        <title>The Global Catalogue of Microorganisms (GCM) 10K type strain sequencing project: providing services to taxonomists for standard genome sequencing and annotation.</title>
        <authorList>
            <consortium name="The Broad Institute Genomics Platform"/>
            <consortium name="The Broad Institute Genome Sequencing Center for Infectious Disease"/>
            <person name="Wu L."/>
            <person name="Ma J."/>
        </authorList>
    </citation>
    <scope>NUCLEOTIDE SEQUENCE [LARGE SCALE GENOMIC DNA]</scope>
    <source>
        <strain evidence="7 8">JCM 16328</strain>
    </source>
</reference>
<dbReference type="HAMAP" id="MF_01082">
    <property type="entry name" value="TruD"/>
    <property type="match status" value="1"/>
</dbReference>
<dbReference type="PANTHER" id="PTHR13326:SF21">
    <property type="entry name" value="PSEUDOURIDYLATE SYNTHASE PUS7L"/>
    <property type="match status" value="1"/>
</dbReference>
<dbReference type="EC" id="5.4.99.27" evidence="4"/>
<dbReference type="GO" id="GO:0003723">
    <property type="term" value="F:RNA binding"/>
    <property type="evidence" value="ECO:0007669"/>
    <property type="project" value="InterPro"/>
</dbReference>
<dbReference type="InterPro" id="IPR042214">
    <property type="entry name" value="TruD_catalytic"/>
</dbReference>
<evidence type="ECO:0000256" key="2">
    <source>
        <dbReference type="ARBA" id="ARBA00022694"/>
    </source>
</evidence>
<dbReference type="InterPro" id="IPR020103">
    <property type="entry name" value="PsdUridine_synth_cat_dom_sf"/>
</dbReference>
<dbReference type="SUPFAM" id="SSF55120">
    <property type="entry name" value="Pseudouridine synthase"/>
    <property type="match status" value="1"/>
</dbReference>
<comment type="catalytic activity">
    <reaction evidence="4">
        <text>uridine(13) in tRNA = pseudouridine(13) in tRNA</text>
        <dbReference type="Rhea" id="RHEA:42540"/>
        <dbReference type="Rhea" id="RHEA-COMP:10105"/>
        <dbReference type="Rhea" id="RHEA-COMP:10106"/>
        <dbReference type="ChEBI" id="CHEBI:65314"/>
        <dbReference type="ChEBI" id="CHEBI:65315"/>
        <dbReference type="EC" id="5.4.99.27"/>
    </reaction>
</comment>
<dbReference type="GO" id="GO:0160150">
    <property type="term" value="F:tRNA pseudouridine(13) synthase activity"/>
    <property type="evidence" value="ECO:0007669"/>
    <property type="project" value="UniProtKB-EC"/>
</dbReference>
<dbReference type="Pfam" id="PF01142">
    <property type="entry name" value="TruD"/>
    <property type="match status" value="1"/>
</dbReference>
<evidence type="ECO:0000256" key="3">
    <source>
        <dbReference type="ARBA" id="ARBA00023235"/>
    </source>
</evidence>
<feature type="active site" description="Nucleophile" evidence="4">
    <location>
        <position position="93"/>
    </location>
</feature>
<keyword evidence="3 4" id="KW-0413">Isomerase</keyword>
<evidence type="ECO:0000256" key="1">
    <source>
        <dbReference type="ARBA" id="ARBA00007953"/>
    </source>
</evidence>
<dbReference type="Proteomes" id="UP001500420">
    <property type="component" value="Unassembled WGS sequence"/>
</dbReference>
<feature type="region of interest" description="Disordered" evidence="5">
    <location>
        <begin position="221"/>
        <end position="242"/>
    </location>
</feature>
<feature type="domain" description="TRUD" evidence="6">
    <location>
        <begin position="182"/>
        <end position="418"/>
    </location>
</feature>
<gene>
    <name evidence="4 7" type="primary">truD</name>
    <name evidence="7" type="ORF">GCM10009020_00210</name>
</gene>
<accession>A0AAV3T4G2</accession>
<proteinExistence type="inferred from homology"/>
<feature type="compositionally biased region" description="Basic and acidic residues" evidence="5">
    <location>
        <begin position="231"/>
        <end position="242"/>
    </location>
</feature>
<keyword evidence="8" id="KW-1185">Reference proteome</keyword>
<evidence type="ECO:0000313" key="8">
    <source>
        <dbReference type="Proteomes" id="UP001500420"/>
    </source>
</evidence>
<keyword evidence="2 4" id="KW-0819">tRNA processing</keyword>
<dbReference type="PROSITE" id="PS01268">
    <property type="entry name" value="UPF0024"/>
    <property type="match status" value="1"/>
</dbReference>
<dbReference type="Gene3D" id="1.10.1510.30">
    <property type="match status" value="1"/>
</dbReference>
<dbReference type="PROSITE" id="PS50984">
    <property type="entry name" value="TRUD"/>
    <property type="match status" value="1"/>
</dbReference>
<dbReference type="InterPro" id="IPR011760">
    <property type="entry name" value="PsdUridine_synth_TruD_insert"/>
</dbReference>
<dbReference type="PIRSF" id="PIRSF037016">
    <property type="entry name" value="Pseudouridin_synth_euk_prd"/>
    <property type="match status" value="1"/>
</dbReference>
<evidence type="ECO:0000256" key="4">
    <source>
        <dbReference type="HAMAP-Rule" id="MF_01082"/>
    </source>
</evidence>
<organism evidence="7 8">
    <name type="scientific">Natronoarchaeum mannanilyticum</name>
    <dbReference type="NCBI Taxonomy" id="926360"/>
    <lineage>
        <taxon>Archaea</taxon>
        <taxon>Methanobacteriati</taxon>
        <taxon>Methanobacteriota</taxon>
        <taxon>Stenosarchaea group</taxon>
        <taxon>Halobacteria</taxon>
        <taxon>Halobacteriales</taxon>
        <taxon>Natronoarchaeaceae</taxon>
    </lineage>
</organism>
<comment type="caution">
    <text evidence="7">The sequence shown here is derived from an EMBL/GenBank/DDBJ whole genome shotgun (WGS) entry which is preliminary data.</text>
</comment>
<dbReference type="NCBIfam" id="NF002158">
    <property type="entry name" value="PRK00984.2-3"/>
    <property type="match status" value="1"/>
</dbReference>
<dbReference type="RefSeq" id="WP_343771768.1">
    <property type="nucleotide sequence ID" value="NZ_BAAADV010000001.1"/>
</dbReference>
<comment type="function">
    <text evidence="4">Could be responsible for synthesis of pseudouridine from uracil-13 in transfer RNAs.</text>
</comment>